<protein>
    <submittedName>
        <fullName evidence="2">Uncharacterized protein</fullName>
    </submittedName>
</protein>
<gene>
    <name evidence="2" type="ORF">MGAL_10B037361</name>
</gene>
<dbReference type="EMBL" id="UYJE01000138">
    <property type="protein sequence ID" value="VDH90485.1"/>
    <property type="molecule type" value="Genomic_DNA"/>
</dbReference>
<accession>A0A8B6BHG3</accession>
<feature type="region of interest" description="Disordered" evidence="1">
    <location>
        <begin position="1"/>
        <end position="24"/>
    </location>
</feature>
<feature type="region of interest" description="Disordered" evidence="1">
    <location>
        <begin position="99"/>
        <end position="132"/>
    </location>
</feature>
<comment type="caution">
    <text evidence="2">The sequence shown here is derived from an EMBL/GenBank/DDBJ whole genome shotgun (WGS) entry which is preliminary data.</text>
</comment>
<sequence length="132" mass="14900">MHSQMPISALRGRSTSSTKNKRKWCRPSPWTGSYWRVMPPISGRHGCPTTAMGILSILPRWQWGCWRLGQGTPFGHCWRPPPAMHGHCIGCSNKITRGGIRGRGKSSTGEENHQPLKVEKQHPIPLRKEKDI</sequence>
<evidence type="ECO:0000313" key="3">
    <source>
        <dbReference type="Proteomes" id="UP000596742"/>
    </source>
</evidence>
<dbReference type="AlphaFoldDB" id="A0A8B6BHG3"/>
<feature type="compositionally biased region" description="Basic and acidic residues" evidence="1">
    <location>
        <begin position="108"/>
        <end position="132"/>
    </location>
</feature>
<reference evidence="2" key="1">
    <citation type="submission" date="2018-11" db="EMBL/GenBank/DDBJ databases">
        <authorList>
            <person name="Alioto T."/>
            <person name="Alioto T."/>
        </authorList>
    </citation>
    <scope>NUCLEOTIDE SEQUENCE</scope>
</reference>
<evidence type="ECO:0000256" key="1">
    <source>
        <dbReference type="SAM" id="MobiDB-lite"/>
    </source>
</evidence>
<name>A0A8B6BHG3_MYTGA</name>
<dbReference type="Proteomes" id="UP000596742">
    <property type="component" value="Unassembled WGS sequence"/>
</dbReference>
<keyword evidence="3" id="KW-1185">Reference proteome</keyword>
<proteinExistence type="predicted"/>
<evidence type="ECO:0000313" key="2">
    <source>
        <dbReference type="EMBL" id="VDH90485.1"/>
    </source>
</evidence>
<organism evidence="2 3">
    <name type="scientific">Mytilus galloprovincialis</name>
    <name type="common">Mediterranean mussel</name>
    <dbReference type="NCBI Taxonomy" id="29158"/>
    <lineage>
        <taxon>Eukaryota</taxon>
        <taxon>Metazoa</taxon>
        <taxon>Spiralia</taxon>
        <taxon>Lophotrochozoa</taxon>
        <taxon>Mollusca</taxon>
        <taxon>Bivalvia</taxon>
        <taxon>Autobranchia</taxon>
        <taxon>Pteriomorphia</taxon>
        <taxon>Mytilida</taxon>
        <taxon>Mytiloidea</taxon>
        <taxon>Mytilidae</taxon>
        <taxon>Mytilinae</taxon>
        <taxon>Mytilus</taxon>
    </lineage>
</organism>